<reference evidence="4 5" key="1">
    <citation type="journal article" date="2019" name="Sci. Rep.">
        <title>Orb-weaving spider Araneus ventricosus genome elucidates the spidroin gene catalogue.</title>
        <authorList>
            <person name="Kono N."/>
            <person name="Nakamura H."/>
            <person name="Ohtoshi R."/>
            <person name="Moran D.A.P."/>
            <person name="Shinohara A."/>
            <person name="Yoshida Y."/>
            <person name="Fujiwara M."/>
            <person name="Mori M."/>
            <person name="Tomita M."/>
            <person name="Arakawa K."/>
        </authorList>
    </citation>
    <scope>NUCLEOTIDE SEQUENCE [LARGE SCALE GENOMIC DNA]</scope>
</reference>
<keyword evidence="2" id="KW-0575">Peroxidase</keyword>
<comment type="similarity">
    <text evidence="1">Belongs to the glutathione peroxidase family.</text>
</comment>
<protein>
    <recommendedName>
        <fullName evidence="6">Glutathione peroxidase</fullName>
    </recommendedName>
</protein>
<dbReference type="InterPro" id="IPR000889">
    <property type="entry name" value="Glutathione_peroxidase"/>
</dbReference>
<proteinExistence type="inferred from homology"/>
<dbReference type="Proteomes" id="UP000499080">
    <property type="component" value="Unassembled WGS sequence"/>
</dbReference>
<name>A0A4Y2LIE5_ARAVE</name>
<dbReference type="AlphaFoldDB" id="A0A4Y2LIE5"/>
<evidence type="ECO:0000256" key="1">
    <source>
        <dbReference type="ARBA" id="ARBA00006926"/>
    </source>
</evidence>
<dbReference type="PROSITE" id="PS51355">
    <property type="entry name" value="GLUTATHIONE_PEROXID_3"/>
    <property type="match status" value="1"/>
</dbReference>
<dbReference type="Gene3D" id="3.40.30.10">
    <property type="entry name" value="Glutaredoxin"/>
    <property type="match status" value="1"/>
</dbReference>
<evidence type="ECO:0000256" key="3">
    <source>
        <dbReference type="ARBA" id="ARBA00023002"/>
    </source>
</evidence>
<dbReference type="OrthoDB" id="446890at2759"/>
<keyword evidence="5" id="KW-1185">Reference proteome</keyword>
<dbReference type="EMBL" id="BGPR01005910">
    <property type="protein sequence ID" value="GBN14508.1"/>
    <property type="molecule type" value="Genomic_DNA"/>
</dbReference>
<dbReference type="SUPFAM" id="SSF52833">
    <property type="entry name" value="Thioredoxin-like"/>
    <property type="match status" value="1"/>
</dbReference>
<evidence type="ECO:0000313" key="5">
    <source>
        <dbReference type="Proteomes" id="UP000499080"/>
    </source>
</evidence>
<evidence type="ECO:0000313" key="4">
    <source>
        <dbReference type="EMBL" id="GBN14508.1"/>
    </source>
</evidence>
<evidence type="ECO:0008006" key="6">
    <source>
        <dbReference type="Google" id="ProtNLM"/>
    </source>
</evidence>
<evidence type="ECO:0000256" key="2">
    <source>
        <dbReference type="ARBA" id="ARBA00022559"/>
    </source>
</evidence>
<accession>A0A4Y2LIE5</accession>
<dbReference type="GO" id="GO:0006979">
    <property type="term" value="P:response to oxidative stress"/>
    <property type="evidence" value="ECO:0007669"/>
    <property type="project" value="InterPro"/>
</dbReference>
<keyword evidence="3" id="KW-0560">Oxidoreductase</keyword>
<dbReference type="GO" id="GO:0004601">
    <property type="term" value="F:peroxidase activity"/>
    <property type="evidence" value="ECO:0007669"/>
    <property type="project" value="UniProtKB-KW"/>
</dbReference>
<organism evidence="4 5">
    <name type="scientific">Araneus ventricosus</name>
    <name type="common">Orbweaver spider</name>
    <name type="synonym">Epeira ventricosa</name>
    <dbReference type="NCBI Taxonomy" id="182803"/>
    <lineage>
        <taxon>Eukaryota</taxon>
        <taxon>Metazoa</taxon>
        <taxon>Ecdysozoa</taxon>
        <taxon>Arthropoda</taxon>
        <taxon>Chelicerata</taxon>
        <taxon>Arachnida</taxon>
        <taxon>Araneae</taxon>
        <taxon>Araneomorphae</taxon>
        <taxon>Entelegynae</taxon>
        <taxon>Araneoidea</taxon>
        <taxon>Araneidae</taxon>
        <taxon>Araneus</taxon>
    </lineage>
</organism>
<sequence>MQFSLSKSNHIKRCRLRHSGNPSYHERTRATLLISEVKKPVSRSFTSTHGLHNHSKNGDRLFGVGYSGMHQVSAQPTHSFRCCYHRGLGLVFAAVTCGALLHPTQGTTLNSRSCIRPVQSDTTVYNFTLPDLLETRNVSLSEYKGKVLLLVNVATY</sequence>
<gene>
    <name evidence="4" type="ORF">AVEN_248730_1</name>
</gene>
<comment type="caution">
    <text evidence="4">The sequence shown here is derived from an EMBL/GenBank/DDBJ whole genome shotgun (WGS) entry which is preliminary data.</text>
</comment>
<dbReference type="InterPro" id="IPR036249">
    <property type="entry name" value="Thioredoxin-like_sf"/>
</dbReference>